<keyword evidence="2" id="KW-0808">Transferase</keyword>
<dbReference type="GO" id="GO:0032259">
    <property type="term" value="P:methylation"/>
    <property type="evidence" value="ECO:0007669"/>
    <property type="project" value="UniProtKB-KW"/>
</dbReference>
<keyword evidence="2" id="KW-0489">Methyltransferase</keyword>
<dbReference type="GO" id="GO:0008757">
    <property type="term" value="F:S-adenosylmethionine-dependent methyltransferase activity"/>
    <property type="evidence" value="ECO:0007669"/>
    <property type="project" value="InterPro"/>
</dbReference>
<name>A0A1N6FGE9_9BACT</name>
<dbReference type="AlphaFoldDB" id="A0A1N6FGE9"/>
<keyword evidence="3" id="KW-1185">Reference proteome</keyword>
<dbReference type="PANTHER" id="PTHR42912:SF93">
    <property type="entry name" value="N6-ADENOSINE-METHYLTRANSFERASE TMT1A"/>
    <property type="match status" value="1"/>
</dbReference>
<dbReference type="InterPro" id="IPR013216">
    <property type="entry name" value="Methyltransf_11"/>
</dbReference>
<gene>
    <name evidence="2" type="ORF">SAMN04488055_2208</name>
</gene>
<dbReference type="Proteomes" id="UP000185003">
    <property type="component" value="Unassembled WGS sequence"/>
</dbReference>
<evidence type="ECO:0000313" key="2">
    <source>
        <dbReference type="EMBL" id="SIN94353.1"/>
    </source>
</evidence>
<evidence type="ECO:0000313" key="3">
    <source>
        <dbReference type="Proteomes" id="UP000185003"/>
    </source>
</evidence>
<sequence length="230" mass="25934">MSITVGFLQFLLCYGSDICIKKMDVKAIAEQLRKPVGDLGKEVGVKMNEGNLYINQYTIAALEIKSHQQVLEIGMGNGFFVKDILTAAPSVKYTGCDVSETMVAEARSLNTRFIQKRQAEFIVAAADELPLFDALFDTVFMVNTLYFWEFPQKELAEVRRVLKPGGKIFIAIRPASVMQSLPFVQYGFRLYEKKDVAVLLKQNGFNRIHSIEKPEPVGKMQTLIVRAEKI</sequence>
<reference evidence="2 3" key="1">
    <citation type="submission" date="2016-11" db="EMBL/GenBank/DDBJ databases">
        <authorList>
            <person name="Jaros S."/>
            <person name="Januszkiewicz K."/>
            <person name="Wedrychowicz H."/>
        </authorList>
    </citation>
    <scope>NUCLEOTIDE SEQUENCE [LARGE SCALE GENOMIC DNA]</scope>
    <source>
        <strain evidence="2 3">DSM 24787</strain>
    </source>
</reference>
<dbReference type="STRING" id="536979.SAMN04488055_2208"/>
<organism evidence="2 3">
    <name type="scientific">Chitinophaga niabensis</name>
    <dbReference type="NCBI Taxonomy" id="536979"/>
    <lineage>
        <taxon>Bacteria</taxon>
        <taxon>Pseudomonadati</taxon>
        <taxon>Bacteroidota</taxon>
        <taxon>Chitinophagia</taxon>
        <taxon>Chitinophagales</taxon>
        <taxon>Chitinophagaceae</taxon>
        <taxon>Chitinophaga</taxon>
    </lineage>
</organism>
<dbReference type="PANTHER" id="PTHR42912">
    <property type="entry name" value="METHYLTRANSFERASE"/>
    <property type="match status" value="1"/>
</dbReference>
<accession>A0A1N6FGE9</accession>
<dbReference type="CDD" id="cd02440">
    <property type="entry name" value="AdoMet_MTases"/>
    <property type="match status" value="1"/>
</dbReference>
<evidence type="ECO:0000259" key="1">
    <source>
        <dbReference type="Pfam" id="PF08241"/>
    </source>
</evidence>
<dbReference type="InterPro" id="IPR050508">
    <property type="entry name" value="Methyltransf_Superfamily"/>
</dbReference>
<dbReference type="EMBL" id="FSRA01000001">
    <property type="protein sequence ID" value="SIN94353.1"/>
    <property type="molecule type" value="Genomic_DNA"/>
</dbReference>
<dbReference type="InterPro" id="IPR029063">
    <property type="entry name" value="SAM-dependent_MTases_sf"/>
</dbReference>
<feature type="domain" description="Methyltransferase type 11" evidence="1">
    <location>
        <begin position="71"/>
        <end position="170"/>
    </location>
</feature>
<dbReference type="Pfam" id="PF08241">
    <property type="entry name" value="Methyltransf_11"/>
    <property type="match status" value="1"/>
</dbReference>
<proteinExistence type="predicted"/>
<dbReference type="Gene3D" id="3.40.50.150">
    <property type="entry name" value="Vaccinia Virus protein VP39"/>
    <property type="match status" value="1"/>
</dbReference>
<dbReference type="SUPFAM" id="SSF53335">
    <property type="entry name" value="S-adenosyl-L-methionine-dependent methyltransferases"/>
    <property type="match status" value="1"/>
</dbReference>
<protein>
    <submittedName>
        <fullName evidence="2">Methyltransferase domain-containing protein</fullName>
    </submittedName>
</protein>